<organism evidence="1 2">
    <name type="scientific">Aristaeella lactis</name>
    <dbReference type="NCBI Taxonomy" id="3046383"/>
    <lineage>
        <taxon>Bacteria</taxon>
        <taxon>Bacillati</taxon>
        <taxon>Bacillota</taxon>
        <taxon>Clostridia</taxon>
        <taxon>Eubacteriales</taxon>
        <taxon>Aristaeellaceae</taxon>
        <taxon>Aristaeella</taxon>
    </lineage>
</organism>
<evidence type="ECO:0000313" key="1">
    <source>
        <dbReference type="EMBL" id="SMC57717.1"/>
    </source>
</evidence>
<evidence type="ECO:0000313" key="2">
    <source>
        <dbReference type="Proteomes" id="UP000192328"/>
    </source>
</evidence>
<accession>A0AC61PL05</accession>
<comment type="caution">
    <text evidence="1">The sequence shown here is derived from an EMBL/GenBank/DDBJ whole genome shotgun (WGS) entry which is preliminary data.</text>
</comment>
<dbReference type="Proteomes" id="UP000192328">
    <property type="component" value="Unassembled WGS sequence"/>
</dbReference>
<name>A0AC61PL05_9FIRM</name>
<protein>
    <submittedName>
        <fullName evidence="1">GTP-binding protein HflX</fullName>
    </submittedName>
</protein>
<gene>
    <name evidence="1" type="ORF">SAMN06297397_1477</name>
</gene>
<dbReference type="EMBL" id="FWXZ01000002">
    <property type="protein sequence ID" value="SMC57717.1"/>
    <property type="molecule type" value="Genomic_DNA"/>
</dbReference>
<reference evidence="1" key="1">
    <citation type="submission" date="2017-04" db="EMBL/GenBank/DDBJ databases">
        <authorList>
            <person name="Varghese N."/>
            <person name="Submissions S."/>
        </authorList>
    </citation>
    <scope>NUCLEOTIDE SEQUENCE</scope>
    <source>
        <strain evidence="1">WTE2008</strain>
    </source>
</reference>
<keyword evidence="2" id="KW-1185">Reference proteome</keyword>
<proteinExistence type="predicted"/>
<sequence length="589" mass="66052">MIKHNVNGNIEGVRDAMLARLDSLYSYELEEGEFLPRELMKILAECSCALNREIAVYITRDGEIVNVAIGTDCDVELTDFRLRRNTSRLSRVRCVHTHPDGDGRLSDVDLSALKIFRYDAMTAVGVKDNEPVIVQTSFLGENAEVILTPTERWYKLPDAEWLAQIEESDRLVGREETEKMEDGREKAVLMGIESEESLEELARLAETAGAQVVGSFLQKRDKPDSALFIGSGRADELARDCQALEADVCIFDEELTGMQVRNLEEVLRIKVVDRTALILDIFAQRASSAEGKLQVELAQLQYRSARLIGQGLVLSRLAGGIGTRGPGESKLEMNRRRIRERMTELRRRLDELEKQRSLRRKSRERNEIPVVALVGYTNAGKSTLLNALTGSDVYVQDQLFATLDAVSRRMVTPENTEYLLTDTVGFIRKLPHTLVSAFRSTLEEAVLADVLVIVSDGSSPEMFRQHDTVEEVLAELGATEQKRIEVINKCDEGDPDPVFPGAVLISAKTGEGLEDLKQKIAETLQASHRPVTFRIPFSRYGILSEIRPLGRVIMENHTDTGTEITLMIAEEDAERLMRKYGTEICLPQE</sequence>